<evidence type="ECO:0000313" key="3">
    <source>
        <dbReference type="Proteomes" id="UP000601522"/>
    </source>
</evidence>
<dbReference type="GO" id="GO:0016788">
    <property type="term" value="F:hydrolase activity, acting on ester bonds"/>
    <property type="evidence" value="ECO:0007669"/>
    <property type="project" value="InterPro"/>
</dbReference>
<dbReference type="InterPro" id="IPR008947">
    <property type="entry name" value="PLipase_C/P1_nuclease_dom_sf"/>
</dbReference>
<dbReference type="Gene3D" id="1.10.575.10">
    <property type="entry name" value="P1 Nuclease"/>
    <property type="match status" value="1"/>
</dbReference>
<sequence length="214" mass="25362">MFADTHKIIATNIYDSVYHKYGLKLHKKKLLWGSIAPDILPKYRFIRHYKDESIDYIAKEIIKIIYISRYIEFNNILDPIAIKILSKKIGIISHYLADYVCLPHANRWTFTKSTNSMVNHIKYESDLNEFAKTFSFNKNIIDTSNIDIYDSKITGLKDKITKYINDVVDEYLLINSLERDLNFASALNIKITYFILYTIETYSEELHRQFIFEF</sequence>
<name>A0A926F1U2_9FIRM</name>
<evidence type="ECO:0000313" key="2">
    <source>
        <dbReference type="EMBL" id="MBC8590404.1"/>
    </source>
</evidence>
<gene>
    <name evidence="2" type="ORF">H8689_04590</name>
</gene>
<proteinExistence type="predicted"/>
<protein>
    <submittedName>
        <fullName evidence="2">Zinc dependent phospholipase C family protein</fullName>
    </submittedName>
</protein>
<dbReference type="Pfam" id="PF00882">
    <property type="entry name" value="Zn_dep_PLPC"/>
    <property type="match status" value="1"/>
</dbReference>
<evidence type="ECO:0000259" key="1">
    <source>
        <dbReference type="Pfam" id="PF00882"/>
    </source>
</evidence>
<dbReference type="AlphaFoldDB" id="A0A926F1U2"/>
<keyword evidence="3" id="KW-1185">Reference proteome</keyword>
<comment type="caution">
    <text evidence="2">The sequence shown here is derived from an EMBL/GenBank/DDBJ whole genome shotgun (WGS) entry which is preliminary data.</text>
</comment>
<dbReference type="EMBL" id="JACRTK010000002">
    <property type="protein sequence ID" value="MBC8590404.1"/>
    <property type="molecule type" value="Genomic_DNA"/>
</dbReference>
<feature type="domain" description="Phospholipase C/D" evidence="1">
    <location>
        <begin position="5"/>
        <end position="172"/>
    </location>
</feature>
<dbReference type="Proteomes" id="UP000601522">
    <property type="component" value="Unassembled WGS sequence"/>
</dbReference>
<reference evidence="2 3" key="1">
    <citation type="submission" date="2020-08" db="EMBL/GenBank/DDBJ databases">
        <title>Genome public.</title>
        <authorList>
            <person name="Liu C."/>
            <person name="Sun Q."/>
        </authorList>
    </citation>
    <scope>NUCLEOTIDE SEQUENCE [LARGE SCALE GENOMIC DNA]</scope>
    <source>
        <strain evidence="2 3">NSJ-26</strain>
    </source>
</reference>
<organism evidence="2 3">
    <name type="scientific">Wansuia hejianensis</name>
    <dbReference type="NCBI Taxonomy" id="2763667"/>
    <lineage>
        <taxon>Bacteria</taxon>
        <taxon>Bacillati</taxon>
        <taxon>Bacillota</taxon>
        <taxon>Clostridia</taxon>
        <taxon>Lachnospirales</taxon>
        <taxon>Lachnospiraceae</taxon>
        <taxon>Wansuia</taxon>
    </lineage>
</organism>
<accession>A0A926F1U2</accession>
<dbReference type="InterPro" id="IPR029002">
    <property type="entry name" value="PLPC/GPLD1"/>
</dbReference>